<dbReference type="RefSeq" id="XP_001581896.1">
    <property type="nucleotide sequence ID" value="XM_001581846.1"/>
</dbReference>
<protein>
    <submittedName>
        <fullName evidence="2">Uncharacterized protein</fullName>
    </submittedName>
</protein>
<dbReference type="InParanoid" id="A2DFI2"/>
<dbReference type="OrthoDB" id="10585407at2759"/>
<gene>
    <name evidence="2" type="ORF">TVAG_437360</name>
</gene>
<sequence>MSNNQRLTNGIGDDWFNKCCESYTVFKAFYASFKMIFHFDSLNWIAIELLIIMPIFFRLYGFGIQQNLTRFYNKSRLQILNFLFFFSFITVFSILLQYLMPRSPACLIWDGNDLNPSRPDNGSPSVIIMLTTILFLMFLRADFKGWILVIIFAGFFFIMTTISSILSGSSSIFQALLSVCFGCWVFYVFNFLPPVFVPIVYLLISIAVVTIFGPEVVRYNKAASYLAKSGIRSTFLLTVTVILYILNAKSIDGFKWFQIQWYDGLLTSSKDDSVAIIPTVLRVTDEDRFGRKLNKDIIYSVIAFVAVLIFNSIFVHFLDYRFYQD</sequence>
<dbReference type="Proteomes" id="UP000001542">
    <property type="component" value="Unassembled WGS sequence"/>
</dbReference>
<feature type="transmembrane region" description="Helical" evidence="1">
    <location>
        <begin position="121"/>
        <end position="139"/>
    </location>
</feature>
<evidence type="ECO:0000256" key="1">
    <source>
        <dbReference type="SAM" id="Phobius"/>
    </source>
</evidence>
<reference evidence="2" key="2">
    <citation type="journal article" date="2007" name="Science">
        <title>Draft genome sequence of the sexually transmitted pathogen Trichomonas vaginalis.</title>
        <authorList>
            <person name="Carlton J.M."/>
            <person name="Hirt R.P."/>
            <person name="Silva J.C."/>
            <person name="Delcher A.L."/>
            <person name="Schatz M."/>
            <person name="Zhao Q."/>
            <person name="Wortman J.R."/>
            <person name="Bidwell S.L."/>
            <person name="Alsmark U.C.M."/>
            <person name="Besteiro S."/>
            <person name="Sicheritz-Ponten T."/>
            <person name="Noel C.J."/>
            <person name="Dacks J.B."/>
            <person name="Foster P.G."/>
            <person name="Simillion C."/>
            <person name="Van de Peer Y."/>
            <person name="Miranda-Saavedra D."/>
            <person name="Barton G.J."/>
            <person name="Westrop G.D."/>
            <person name="Mueller S."/>
            <person name="Dessi D."/>
            <person name="Fiori P.L."/>
            <person name="Ren Q."/>
            <person name="Paulsen I."/>
            <person name="Zhang H."/>
            <person name="Bastida-Corcuera F.D."/>
            <person name="Simoes-Barbosa A."/>
            <person name="Brown M.T."/>
            <person name="Hayes R.D."/>
            <person name="Mukherjee M."/>
            <person name="Okumura C.Y."/>
            <person name="Schneider R."/>
            <person name="Smith A.J."/>
            <person name="Vanacova S."/>
            <person name="Villalvazo M."/>
            <person name="Haas B.J."/>
            <person name="Pertea M."/>
            <person name="Feldblyum T.V."/>
            <person name="Utterback T.R."/>
            <person name="Shu C.L."/>
            <person name="Osoegawa K."/>
            <person name="de Jong P.J."/>
            <person name="Hrdy I."/>
            <person name="Horvathova L."/>
            <person name="Zubacova Z."/>
            <person name="Dolezal P."/>
            <person name="Malik S.B."/>
            <person name="Logsdon J.M. Jr."/>
            <person name="Henze K."/>
            <person name="Gupta A."/>
            <person name="Wang C.C."/>
            <person name="Dunne R.L."/>
            <person name="Upcroft J.A."/>
            <person name="Upcroft P."/>
            <person name="White O."/>
            <person name="Salzberg S.L."/>
            <person name="Tang P."/>
            <person name="Chiu C.-H."/>
            <person name="Lee Y.-S."/>
            <person name="Embley T.M."/>
            <person name="Coombs G.H."/>
            <person name="Mottram J.C."/>
            <person name="Tachezy J."/>
            <person name="Fraser-Liggett C.M."/>
            <person name="Johnson P.J."/>
        </authorList>
    </citation>
    <scope>NUCLEOTIDE SEQUENCE [LARGE SCALE GENOMIC DNA]</scope>
    <source>
        <strain evidence="2">G3</strain>
    </source>
</reference>
<dbReference type="KEGG" id="tva:5466480"/>
<proteinExistence type="predicted"/>
<feature type="transmembrane region" description="Helical" evidence="1">
    <location>
        <begin position="146"/>
        <end position="166"/>
    </location>
</feature>
<feature type="transmembrane region" description="Helical" evidence="1">
    <location>
        <begin position="172"/>
        <end position="192"/>
    </location>
</feature>
<keyword evidence="3" id="KW-1185">Reference proteome</keyword>
<keyword evidence="1" id="KW-1133">Transmembrane helix</keyword>
<organism evidence="2 3">
    <name type="scientific">Trichomonas vaginalis (strain ATCC PRA-98 / G3)</name>
    <dbReference type="NCBI Taxonomy" id="412133"/>
    <lineage>
        <taxon>Eukaryota</taxon>
        <taxon>Metamonada</taxon>
        <taxon>Parabasalia</taxon>
        <taxon>Trichomonadida</taxon>
        <taxon>Trichomonadidae</taxon>
        <taxon>Trichomonas</taxon>
    </lineage>
</organism>
<reference evidence="2" key="1">
    <citation type="submission" date="2006-10" db="EMBL/GenBank/DDBJ databases">
        <authorList>
            <person name="Amadeo P."/>
            <person name="Zhao Q."/>
            <person name="Wortman J."/>
            <person name="Fraser-Liggett C."/>
            <person name="Carlton J."/>
        </authorList>
    </citation>
    <scope>NUCLEOTIDE SEQUENCE</scope>
    <source>
        <strain evidence="2">G3</strain>
    </source>
</reference>
<evidence type="ECO:0000313" key="3">
    <source>
        <dbReference type="Proteomes" id="UP000001542"/>
    </source>
</evidence>
<feature type="transmembrane region" description="Helical" evidence="1">
    <location>
        <begin position="82"/>
        <end position="101"/>
    </location>
</feature>
<accession>A2DFI2</accession>
<feature type="transmembrane region" description="Helical" evidence="1">
    <location>
        <begin position="42"/>
        <end position="61"/>
    </location>
</feature>
<name>A2DFI2_TRIV3</name>
<evidence type="ECO:0000313" key="2">
    <source>
        <dbReference type="EMBL" id="EAY20910.1"/>
    </source>
</evidence>
<dbReference type="AlphaFoldDB" id="A2DFI2"/>
<dbReference type="VEuPathDB" id="TrichDB:TVAGG3_0564710"/>
<feature type="transmembrane region" description="Helical" evidence="1">
    <location>
        <begin position="229"/>
        <end position="246"/>
    </location>
</feature>
<feature type="transmembrane region" description="Helical" evidence="1">
    <location>
        <begin position="199"/>
        <end position="217"/>
    </location>
</feature>
<keyword evidence="1" id="KW-0812">Transmembrane</keyword>
<keyword evidence="1" id="KW-0472">Membrane</keyword>
<dbReference type="VEuPathDB" id="TrichDB:TVAG_437360"/>
<feature type="transmembrane region" description="Helical" evidence="1">
    <location>
        <begin position="297"/>
        <end position="318"/>
    </location>
</feature>
<dbReference type="EMBL" id="DS113194">
    <property type="protein sequence ID" value="EAY20910.1"/>
    <property type="molecule type" value="Genomic_DNA"/>
</dbReference>